<reference evidence="3 4" key="1">
    <citation type="submission" date="2018-12" db="EMBL/GenBank/DDBJ databases">
        <title>Draft genome sequence of Xylaria grammica IHI A82.</title>
        <authorList>
            <person name="Buettner E."/>
            <person name="Kellner H."/>
        </authorList>
    </citation>
    <scope>NUCLEOTIDE SEQUENCE [LARGE SCALE GENOMIC DNA]</scope>
    <source>
        <strain evidence="3 4">IHI A82</strain>
    </source>
</reference>
<dbReference type="SUPFAM" id="SSF48403">
    <property type="entry name" value="Ankyrin repeat"/>
    <property type="match status" value="1"/>
</dbReference>
<dbReference type="EMBL" id="RYZI01000083">
    <property type="protein sequence ID" value="RWA11340.1"/>
    <property type="molecule type" value="Genomic_DNA"/>
</dbReference>
<dbReference type="InterPro" id="IPR036770">
    <property type="entry name" value="Ankyrin_rpt-contain_sf"/>
</dbReference>
<dbReference type="PROSITE" id="PS50297">
    <property type="entry name" value="ANK_REP_REGION"/>
    <property type="match status" value="2"/>
</dbReference>
<dbReference type="Gene3D" id="1.25.40.20">
    <property type="entry name" value="Ankyrin repeat-containing domain"/>
    <property type="match status" value="1"/>
</dbReference>
<feature type="repeat" description="ANK" evidence="1">
    <location>
        <begin position="38"/>
        <end position="70"/>
    </location>
</feature>
<dbReference type="STRING" id="363999.A0A439DAA1"/>
<comment type="caution">
    <text evidence="3">The sequence shown here is derived from an EMBL/GenBank/DDBJ whole genome shotgun (WGS) entry which is preliminary data.</text>
</comment>
<accession>A0A439DAA1</accession>
<proteinExistence type="predicted"/>
<sequence length="531" mass="59263">MTTIWDDAGAIPPALTTEKLAQYAKGNPGVINDLDPRTGLTPLAAAIRAGNASTVKLLLDNNADPDKKTRDGLVPMYLAANAASTGQRPRIVQLLLGKYPKTFDEAGPASVRNETPLMAAVRKKDSRVIKLLVEQGASKTKKNADGKTAQELANEFTPAGLDVAKALQIAASKGRGGVTTYVDEWVLEVLAHFNIWSPLGDIFDSATRSYYDIALYAPLPDDVAEPQTAADFKKNLQNAVKRGGLERFFPSDDPYLQQVADKAFQLKNDPKNLLNSPRQVDGLAKLALYQPILYCDDSWSMWVEEDQKGKGERWKAQVELVKRISNITTRAVPDKRGCHLRFINKDTPKYDNLNKDQIADIMDKFPRNDGWTPIGTMLRKHVLDPLIYPEINGNTVKRPWLVMITTDGYPTKESAMEGAPAAPRDENQNEDADRFRKEIRRIGKELEKAGYRQDVVRFSISQIGKKISYTDDEEKVKLFLDGLESDPDIQDVLYRTAEIMDAKYDALKQNEKNLEVFLLTTLLSPLQSLLN</sequence>
<dbReference type="PROSITE" id="PS50088">
    <property type="entry name" value="ANK_REPEAT"/>
    <property type="match status" value="2"/>
</dbReference>
<protein>
    <submittedName>
        <fullName evidence="3">Uncharacterized protein</fullName>
    </submittedName>
</protein>
<dbReference type="SMART" id="SM00248">
    <property type="entry name" value="ANK"/>
    <property type="match status" value="3"/>
</dbReference>
<gene>
    <name evidence="3" type="ORF">EKO27_g3769</name>
</gene>
<evidence type="ECO:0000256" key="2">
    <source>
        <dbReference type="SAM" id="MobiDB-lite"/>
    </source>
</evidence>
<dbReference type="Pfam" id="PF00023">
    <property type="entry name" value="Ank"/>
    <property type="match status" value="1"/>
</dbReference>
<dbReference type="Proteomes" id="UP000286045">
    <property type="component" value="Unassembled WGS sequence"/>
</dbReference>
<dbReference type="PANTHER" id="PTHR34706:SF3">
    <property type="entry name" value="ANKYRIN REPEAT PROTEIN (AFU_ORTHOLOGUE AFUA_7G06200)"/>
    <property type="match status" value="1"/>
</dbReference>
<feature type="region of interest" description="Disordered" evidence="2">
    <location>
        <begin position="412"/>
        <end position="431"/>
    </location>
</feature>
<name>A0A439DAA1_9PEZI</name>
<dbReference type="Pfam" id="PF12796">
    <property type="entry name" value="Ank_2"/>
    <property type="match status" value="1"/>
</dbReference>
<evidence type="ECO:0000313" key="3">
    <source>
        <dbReference type="EMBL" id="RWA11340.1"/>
    </source>
</evidence>
<evidence type="ECO:0000256" key="1">
    <source>
        <dbReference type="PROSITE-ProRule" id="PRU00023"/>
    </source>
</evidence>
<dbReference type="InterPro" id="IPR002110">
    <property type="entry name" value="Ankyrin_rpt"/>
</dbReference>
<dbReference type="PANTHER" id="PTHR34706">
    <property type="entry name" value="SLR1338 PROTEIN"/>
    <property type="match status" value="1"/>
</dbReference>
<dbReference type="AlphaFoldDB" id="A0A439DAA1"/>
<keyword evidence="4" id="KW-1185">Reference proteome</keyword>
<evidence type="ECO:0000313" key="4">
    <source>
        <dbReference type="Proteomes" id="UP000286045"/>
    </source>
</evidence>
<feature type="repeat" description="ANK" evidence="1">
    <location>
        <begin position="112"/>
        <end position="144"/>
    </location>
</feature>
<keyword evidence="1" id="KW-0040">ANK repeat</keyword>
<organism evidence="3 4">
    <name type="scientific">Xylaria grammica</name>
    <dbReference type="NCBI Taxonomy" id="363999"/>
    <lineage>
        <taxon>Eukaryota</taxon>
        <taxon>Fungi</taxon>
        <taxon>Dikarya</taxon>
        <taxon>Ascomycota</taxon>
        <taxon>Pezizomycotina</taxon>
        <taxon>Sordariomycetes</taxon>
        <taxon>Xylariomycetidae</taxon>
        <taxon>Xylariales</taxon>
        <taxon>Xylariaceae</taxon>
        <taxon>Xylaria</taxon>
    </lineage>
</organism>